<protein>
    <submittedName>
        <fullName evidence="11">OPT oligopeptide transporter protein-domain-containing protein</fullName>
    </submittedName>
</protein>
<feature type="transmembrane region" description="Helical" evidence="10">
    <location>
        <begin position="319"/>
        <end position="342"/>
    </location>
</feature>
<feature type="transmembrane region" description="Helical" evidence="10">
    <location>
        <begin position="419"/>
        <end position="447"/>
    </location>
</feature>
<evidence type="ECO:0000256" key="7">
    <source>
        <dbReference type="ARBA" id="ARBA00022989"/>
    </source>
</evidence>
<feature type="transmembrane region" description="Helical" evidence="10">
    <location>
        <begin position="279"/>
        <end position="307"/>
    </location>
</feature>
<feature type="region of interest" description="Disordered" evidence="9">
    <location>
        <begin position="1"/>
        <end position="81"/>
    </location>
</feature>
<evidence type="ECO:0000256" key="9">
    <source>
        <dbReference type="SAM" id="MobiDB-lite"/>
    </source>
</evidence>
<feature type="transmembrane region" description="Helical" evidence="10">
    <location>
        <begin position="658"/>
        <end position="674"/>
    </location>
</feature>
<dbReference type="Pfam" id="PF03169">
    <property type="entry name" value="OPT"/>
    <property type="match status" value="1"/>
</dbReference>
<comment type="caution">
    <text evidence="11">The sequence shown here is derived from an EMBL/GenBank/DDBJ whole genome shotgun (WGS) entry which is preliminary data.</text>
</comment>
<dbReference type="InterPro" id="IPR004648">
    <property type="entry name" value="Oligpept_transpt"/>
</dbReference>
<feature type="transmembrane region" description="Helical" evidence="10">
    <location>
        <begin position="112"/>
        <end position="130"/>
    </location>
</feature>
<feature type="transmembrane region" description="Helical" evidence="10">
    <location>
        <begin position="216"/>
        <end position="234"/>
    </location>
</feature>
<feature type="transmembrane region" description="Helical" evidence="10">
    <location>
        <begin position="136"/>
        <end position="155"/>
    </location>
</feature>
<dbReference type="NCBIfam" id="TIGR00727">
    <property type="entry name" value="ISP4_OPT"/>
    <property type="match status" value="1"/>
</dbReference>
<evidence type="ECO:0000256" key="10">
    <source>
        <dbReference type="SAM" id="Phobius"/>
    </source>
</evidence>
<feature type="transmembrane region" description="Helical" evidence="10">
    <location>
        <begin position="680"/>
        <end position="696"/>
    </location>
</feature>
<evidence type="ECO:0000313" key="11">
    <source>
        <dbReference type="EMBL" id="KAJ7356907.1"/>
    </source>
</evidence>
<feature type="compositionally biased region" description="Basic and acidic residues" evidence="9">
    <location>
        <begin position="50"/>
        <end position="70"/>
    </location>
</feature>
<evidence type="ECO:0000256" key="8">
    <source>
        <dbReference type="ARBA" id="ARBA00023136"/>
    </source>
</evidence>
<dbReference type="InterPro" id="IPR004813">
    <property type="entry name" value="OPT"/>
</dbReference>
<dbReference type="Proteomes" id="UP001218218">
    <property type="component" value="Unassembled WGS sequence"/>
</dbReference>
<feature type="transmembrane region" description="Helical" evidence="10">
    <location>
        <begin position="240"/>
        <end position="259"/>
    </location>
</feature>
<evidence type="ECO:0000256" key="3">
    <source>
        <dbReference type="ARBA" id="ARBA00022448"/>
    </source>
</evidence>
<proteinExistence type="inferred from homology"/>
<keyword evidence="8 10" id="KW-0472">Membrane</keyword>
<feature type="compositionally biased region" description="Basic and acidic residues" evidence="9">
    <location>
        <begin position="26"/>
        <end position="39"/>
    </location>
</feature>
<dbReference type="EMBL" id="JARIHO010000008">
    <property type="protein sequence ID" value="KAJ7356907.1"/>
    <property type="molecule type" value="Genomic_DNA"/>
</dbReference>
<keyword evidence="7 10" id="KW-1133">Transmembrane helix</keyword>
<feature type="transmembrane region" description="Helical" evidence="10">
    <location>
        <begin position="478"/>
        <end position="499"/>
    </location>
</feature>
<dbReference type="GO" id="GO:0035673">
    <property type="term" value="F:oligopeptide transmembrane transporter activity"/>
    <property type="evidence" value="ECO:0007669"/>
    <property type="project" value="InterPro"/>
</dbReference>
<dbReference type="GO" id="GO:0016020">
    <property type="term" value="C:membrane"/>
    <property type="evidence" value="ECO:0007669"/>
    <property type="project" value="UniProtKB-SubCell"/>
</dbReference>
<dbReference type="NCBIfam" id="TIGR00728">
    <property type="entry name" value="OPT_sfam"/>
    <property type="match status" value="1"/>
</dbReference>
<name>A0AAD7AFI6_9AGAR</name>
<dbReference type="GO" id="GO:0015031">
    <property type="term" value="P:protein transport"/>
    <property type="evidence" value="ECO:0007669"/>
    <property type="project" value="UniProtKB-KW"/>
</dbReference>
<gene>
    <name evidence="11" type="ORF">DFH08DRAFT_689342</name>
</gene>
<keyword evidence="5" id="KW-0571">Peptide transport</keyword>
<comment type="subcellular location">
    <subcellularLocation>
        <location evidence="1">Membrane</location>
        <topology evidence="1">Multi-pass membrane protein</topology>
    </subcellularLocation>
</comment>
<comment type="similarity">
    <text evidence="2">Belongs to the oligopeptide OPT transporter family.</text>
</comment>
<feature type="transmembrane region" description="Helical" evidence="10">
    <location>
        <begin position="354"/>
        <end position="373"/>
    </location>
</feature>
<dbReference type="AlphaFoldDB" id="A0AAD7AFI6"/>
<keyword evidence="12" id="KW-1185">Reference proteome</keyword>
<accession>A0AAD7AFI6</accession>
<feature type="transmembrane region" description="Helical" evidence="10">
    <location>
        <begin position="505"/>
        <end position="525"/>
    </location>
</feature>
<feature type="transmembrane region" description="Helical" evidence="10">
    <location>
        <begin position="708"/>
        <end position="732"/>
    </location>
</feature>
<evidence type="ECO:0000256" key="1">
    <source>
        <dbReference type="ARBA" id="ARBA00004141"/>
    </source>
</evidence>
<keyword evidence="4 10" id="KW-0812">Transmembrane</keyword>
<keyword evidence="3" id="KW-0813">Transport</keyword>
<feature type="transmembrane region" description="Helical" evidence="10">
    <location>
        <begin position="632"/>
        <end position="651"/>
    </location>
</feature>
<dbReference type="PANTHER" id="PTHR22601">
    <property type="entry name" value="ISP4 LIKE PROTEIN"/>
    <property type="match status" value="1"/>
</dbReference>
<feature type="transmembrane region" description="Helical" evidence="10">
    <location>
        <begin position="589"/>
        <end position="612"/>
    </location>
</feature>
<reference evidence="11" key="1">
    <citation type="submission" date="2023-03" db="EMBL/GenBank/DDBJ databases">
        <title>Massive genome expansion in bonnet fungi (Mycena s.s.) driven by repeated elements and novel gene families across ecological guilds.</title>
        <authorList>
            <consortium name="Lawrence Berkeley National Laboratory"/>
            <person name="Harder C.B."/>
            <person name="Miyauchi S."/>
            <person name="Viragh M."/>
            <person name="Kuo A."/>
            <person name="Thoen E."/>
            <person name="Andreopoulos B."/>
            <person name="Lu D."/>
            <person name="Skrede I."/>
            <person name="Drula E."/>
            <person name="Henrissat B."/>
            <person name="Morin E."/>
            <person name="Kohler A."/>
            <person name="Barry K."/>
            <person name="LaButti K."/>
            <person name="Morin E."/>
            <person name="Salamov A."/>
            <person name="Lipzen A."/>
            <person name="Mereny Z."/>
            <person name="Hegedus B."/>
            <person name="Baldrian P."/>
            <person name="Stursova M."/>
            <person name="Weitz H."/>
            <person name="Taylor A."/>
            <person name="Grigoriev I.V."/>
            <person name="Nagy L.G."/>
            <person name="Martin F."/>
            <person name="Kauserud H."/>
        </authorList>
    </citation>
    <scope>NUCLEOTIDE SEQUENCE</scope>
    <source>
        <strain evidence="11">CBHHK002</strain>
    </source>
</reference>
<evidence type="ECO:0000256" key="4">
    <source>
        <dbReference type="ARBA" id="ARBA00022692"/>
    </source>
</evidence>
<evidence type="ECO:0000256" key="5">
    <source>
        <dbReference type="ARBA" id="ARBA00022856"/>
    </source>
</evidence>
<evidence type="ECO:0000256" key="6">
    <source>
        <dbReference type="ARBA" id="ARBA00022927"/>
    </source>
</evidence>
<evidence type="ECO:0000256" key="2">
    <source>
        <dbReference type="ARBA" id="ARBA00008807"/>
    </source>
</evidence>
<sequence>MSSTEELPQYVRRRNVPDVPEDVDYVMEHLNDPNIDLKKPMGKPVSSESYRADKTYAHSDVDAESSDRHSAPSRASRDSTAIEFDDESPYPEVRAAVSSVDDPSMPVNTFRMWFLGISLTILLAGVNQIFEYRAPSVFITGIVGQLISLPLGKLLEWVLPTRQFKTFNYVWSFNPGPFNIKEHVCITVCINVAYIGAYATDVLATQQMYYHQHLPWSYQILLILGTQIFGFSLGGILRQFVVWPASMIWPSTLVNSALFNTLHKNYGKRDRGHMTREKFFFIVCACSFVWYWVPGYLFTALSVFNWVCWIAPTNKKVNIVFGSLTGLGMSAVTFDWAQISFIGSPLVTPWWSEMNTMASVFICFWFVVPIMYFKNVFYTAYLPLSAYVSFDNTGMPYNISATVRDGQFDPELYAAYSPIFMTAALCMAYFVSFAAFGAIFTHTFLWFGRDIVRRFRASLKDERDVHSRLMQAYPEVPVTWYILVGVLSTVFIFVAIEIFPTRLPIWAAALALAIAMIAAIPLAMLQAITNQHVALQVVEEMIAGYALPGRPVANIVFKAIAYTGTAQGVAFAGDLKLGHYMKIPPRMMFTIQLVSALVTCFVVTVVQSWMFSNIAGICTPDAPDSFVCPYNPLLYGFLFGALAPIPFYYLARRFPLSYWRYINIPVFCGGVGAIPAASAYNYAAWALTGFIFNYVVRRRHFRWWMRYNYILSAALDAGVAIALIVIFFAVQYPNGGTSIDWWGNTVWMNTNDAMGVPLLVSETGTFGPASWS</sequence>
<organism evidence="11 12">
    <name type="scientific">Mycena albidolilacea</name>
    <dbReference type="NCBI Taxonomy" id="1033008"/>
    <lineage>
        <taxon>Eukaryota</taxon>
        <taxon>Fungi</taxon>
        <taxon>Dikarya</taxon>
        <taxon>Basidiomycota</taxon>
        <taxon>Agaricomycotina</taxon>
        <taxon>Agaricomycetes</taxon>
        <taxon>Agaricomycetidae</taxon>
        <taxon>Agaricales</taxon>
        <taxon>Marasmiineae</taxon>
        <taxon>Mycenaceae</taxon>
        <taxon>Mycena</taxon>
    </lineage>
</organism>
<keyword evidence="6" id="KW-0653">Protein transport</keyword>
<evidence type="ECO:0000313" key="12">
    <source>
        <dbReference type="Proteomes" id="UP001218218"/>
    </source>
</evidence>